<dbReference type="EMBL" id="CP086136">
    <property type="protein sequence ID" value="UEM14113.1"/>
    <property type="molecule type" value="Genomic_DNA"/>
</dbReference>
<accession>A0A939M173</accession>
<sequence>MANSSTNRIKPAALASRVKATRSFFRQCYDQVAETRGALLFYPLAQRRQRRQPLQAGPEQDAADFQAAFEEAQKYGFLELLIETSGDRILHTSQKRKNKPVPAKAIIPALAARNPISRQMIVATFQKVMSDRKFQKPDEVTSGLMRAQRSTCKIRVGEDEGEGEAGTGFLIGPRLVLTCWHVVQSLLDPAPSGLPLDHPGKEKQGSRAKLRVEFDFLSRVAPDGSDASCGVTENWLVAGSRAAPPEHRIDQGQHKRLAWPTEQQDLKQYLDFAVIELDAYAGLDRIYYDITSTPVKEPTGSVIVLQHPADFPMRMTSGTFDVSQVVKTDFAAVAGSPFRVLHDASTIAGSSGGLCLNYEMEPVAIHQAGLETIVMANGEASRESKVNVSIPLSVIVARAGGAIRDRIGDFKSSRCRLSNGRALIGRIPLQEAVASARAGLSKILVVQIGYDRQNNPPRQIGKTFSTEILMDSLNFSVDQVARVGAEKVKESAYSTAISMLEAVSTGLSSKLPTEKQLADESQSTDLNDRIKKLASKVGDILDQAATRRKLWIVIDELDKHPLTEGSTRSFFDALYPEIAARQNLRLVLIGLSDPDMPALQKVDPKKVDELKDHLGKLDIKNWVANRLQGAVSDEALTSFANIAVALAERDEKPARSAAVGRIINEFFEPSFPRRPVA</sequence>
<dbReference type="EMBL" id="JAGEMI010000001">
    <property type="protein sequence ID" value="MBO1861216.1"/>
    <property type="molecule type" value="Genomic_DNA"/>
</dbReference>
<protein>
    <submittedName>
        <fullName evidence="2">Serine protease</fullName>
    </submittedName>
    <submittedName>
        <fullName evidence="1">Trypsin-like peptidase domain-containing protein</fullName>
    </submittedName>
</protein>
<gene>
    <name evidence="2" type="ORF">J4G43_007610</name>
    <name evidence="1" type="ORF">J4G43_09780</name>
</gene>
<keyword evidence="2" id="KW-0645">Protease</keyword>
<dbReference type="InterPro" id="IPR009003">
    <property type="entry name" value="Peptidase_S1_PA"/>
</dbReference>
<evidence type="ECO:0000313" key="1">
    <source>
        <dbReference type="EMBL" id="MBO1861216.1"/>
    </source>
</evidence>
<dbReference type="Gene3D" id="2.40.10.10">
    <property type="entry name" value="Trypsin-like serine proteases"/>
    <property type="match status" value="1"/>
</dbReference>
<dbReference type="KEGG" id="bban:J4G43_007610"/>
<dbReference type="AlphaFoldDB" id="A0A939M173"/>
<dbReference type="Proteomes" id="UP000664702">
    <property type="component" value="Chromosome"/>
</dbReference>
<evidence type="ECO:0000313" key="3">
    <source>
        <dbReference type="Proteomes" id="UP000664702"/>
    </source>
</evidence>
<evidence type="ECO:0000313" key="2">
    <source>
        <dbReference type="EMBL" id="UEM14113.1"/>
    </source>
</evidence>
<keyword evidence="2" id="KW-0378">Hydrolase</keyword>
<reference evidence="2 3" key="2">
    <citation type="journal article" date="2022" name="Int. J. Syst. Evol. Microbiol.">
        <title>Strains of Bradyrhizobium barranii sp. nov. associated with legumes native to Canada are symbionts of soybeans and belong to different subspecies (subsp. barranii subsp. nov. and subsp. apii subsp. nov.) and symbiovars (sv. glycinearum and sv. septentrionale).</title>
        <authorList>
            <person name="Bromfield E.S.P."/>
            <person name="Cloutier S."/>
            <person name="Wasai-Hara S."/>
            <person name="Minamisawa K."/>
        </authorList>
    </citation>
    <scope>NUCLEOTIDE SEQUENCE [LARGE SCALE GENOMIC DNA]</scope>
    <source>
        <strain evidence="2 3">144S4</strain>
    </source>
</reference>
<dbReference type="InterPro" id="IPR043504">
    <property type="entry name" value="Peptidase_S1_PA_chymotrypsin"/>
</dbReference>
<dbReference type="GO" id="GO:0006508">
    <property type="term" value="P:proteolysis"/>
    <property type="evidence" value="ECO:0007669"/>
    <property type="project" value="UniProtKB-KW"/>
</dbReference>
<name>A0A939M173_9BRAD</name>
<dbReference type="RefSeq" id="WP_208084408.1">
    <property type="nucleotide sequence ID" value="NZ_CP086136.1"/>
</dbReference>
<organism evidence="1">
    <name type="scientific">Bradyrhizobium barranii subsp. barranii</name>
    <dbReference type="NCBI Taxonomy" id="2823807"/>
    <lineage>
        <taxon>Bacteria</taxon>
        <taxon>Pseudomonadati</taxon>
        <taxon>Pseudomonadota</taxon>
        <taxon>Alphaproteobacteria</taxon>
        <taxon>Hyphomicrobiales</taxon>
        <taxon>Nitrobacteraceae</taxon>
        <taxon>Bradyrhizobium</taxon>
        <taxon>Bradyrhizobium barranii</taxon>
    </lineage>
</organism>
<dbReference type="SUPFAM" id="SSF50494">
    <property type="entry name" value="Trypsin-like serine proteases"/>
    <property type="match status" value="1"/>
</dbReference>
<reference evidence="1" key="1">
    <citation type="submission" date="2021-03" db="EMBL/GenBank/DDBJ databases">
        <title>Whole Genome Sequence of Bradyrhizobium sp. Strain 144S4.</title>
        <authorList>
            <person name="Bromfield E.S.P."/>
            <person name="Cloutier S."/>
        </authorList>
    </citation>
    <scope>NUCLEOTIDE SEQUENCE [LARGE SCALE GENOMIC DNA]</scope>
    <source>
        <strain evidence="1">144S4</strain>
    </source>
</reference>
<dbReference type="GO" id="GO:0008233">
    <property type="term" value="F:peptidase activity"/>
    <property type="evidence" value="ECO:0007669"/>
    <property type="project" value="UniProtKB-KW"/>
</dbReference>
<dbReference type="Pfam" id="PF13365">
    <property type="entry name" value="Trypsin_2"/>
    <property type="match status" value="1"/>
</dbReference>
<proteinExistence type="predicted"/>